<dbReference type="Proteomes" id="UP000315648">
    <property type="component" value="Unassembled WGS sequence"/>
</dbReference>
<name>A0A556QR92_9BACT</name>
<dbReference type="AlphaFoldDB" id="A0A556QR92"/>
<gene>
    <name evidence="1" type="ORF">FPL22_07635</name>
</gene>
<proteinExistence type="predicted"/>
<keyword evidence="2" id="KW-1185">Reference proteome</keyword>
<evidence type="ECO:0000313" key="1">
    <source>
        <dbReference type="EMBL" id="TSJ79156.1"/>
    </source>
</evidence>
<sequence>MVLNKVFDNVLDIPGVDGVCLFGLSGQVFLNRMPSFLSPEVFADALRRITALYETMDENFLPCDDYLLRFSEKWILFRRTDQAVLLVMAAETANFASTRMVTNMALKHLTPAALAEFSPESPVAAAPVAVAARVPTGSTATPFSAPPFPPAAIAPEPVAPAAAAPATEVHKTVRMFRGRAY</sequence>
<evidence type="ECO:0000313" key="2">
    <source>
        <dbReference type="Proteomes" id="UP000315648"/>
    </source>
</evidence>
<accession>A0A556QR92</accession>
<dbReference type="EMBL" id="VMBG01000001">
    <property type="protein sequence ID" value="TSJ79156.1"/>
    <property type="molecule type" value="Genomic_DNA"/>
</dbReference>
<dbReference type="OrthoDB" id="9554177at2"/>
<organism evidence="1 2">
    <name type="scientific">Rariglobus hedericola</name>
    <dbReference type="NCBI Taxonomy" id="2597822"/>
    <lineage>
        <taxon>Bacteria</taxon>
        <taxon>Pseudomonadati</taxon>
        <taxon>Verrucomicrobiota</taxon>
        <taxon>Opitutia</taxon>
        <taxon>Opitutales</taxon>
        <taxon>Opitutaceae</taxon>
        <taxon>Rariglobus</taxon>
    </lineage>
</organism>
<comment type="caution">
    <text evidence="1">The sequence shown here is derived from an EMBL/GenBank/DDBJ whole genome shotgun (WGS) entry which is preliminary data.</text>
</comment>
<dbReference type="SUPFAM" id="SSF103196">
    <property type="entry name" value="Roadblock/LC7 domain"/>
    <property type="match status" value="1"/>
</dbReference>
<dbReference type="RefSeq" id="WP_144229498.1">
    <property type="nucleotide sequence ID" value="NZ_CBCRVV010000027.1"/>
</dbReference>
<reference evidence="1 2" key="1">
    <citation type="submission" date="2019-07" db="EMBL/GenBank/DDBJ databases">
        <title>Description of 53C-WASEF.</title>
        <authorList>
            <person name="Pitt A."/>
            <person name="Hahn M.W."/>
        </authorList>
    </citation>
    <scope>NUCLEOTIDE SEQUENCE [LARGE SCALE GENOMIC DNA]</scope>
    <source>
        <strain evidence="1 2">53C-WASEF</strain>
    </source>
</reference>
<evidence type="ECO:0008006" key="3">
    <source>
        <dbReference type="Google" id="ProtNLM"/>
    </source>
</evidence>
<protein>
    <recommendedName>
        <fullName evidence="3">Roadblock/LAMTOR2 domain-containing protein</fullName>
    </recommendedName>
</protein>